<dbReference type="PROSITE" id="PS50173">
    <property type="entry name" value="UMUC"/>
    <property type="match status" value="1"/>
</dbReference>
<dbReference type="GO" id="GO:0046872">
    <property type="term" value="F:metal ion binding"/>
    <property type="evidence" value="ECO:0007669"/>
    <property type="project" value="UniProtKB-KW"/>
</dbReference>
<dbReference type="FunFam" id="3.40.1170.60:FF:000001">
    <property type="entry name" value="DNA polymerase IV"/>
    <property type="match status" value="1"/>
</dbReference>
<evidence type="ECO:0000256" key="12">
    <source>
        <dbReference type="ARBA" id="ARBA00022763"/>
    </source>
</evidence>
<evidence type="ECO:0000256" key="18">
    <source>
        <dbReference type="SAM" id="MobiDB-lite"/>
    </source>
</evidence>
<dbReference type="Gene3D" id="3.30.1490.100">
    <property type="entry name" value="DNA polymerase, Y-family, little finger domain"/>
    <property type="match status" value="1"/>
</dbReference>
<comment type="similarity">
    <text evidence="3">Belongs to the DNA polymerase type-Y family.</text>
</comment>
<comment type="cofactor">
    <cofactor evidence="1">
        <name>Mg(2+)</name>
        <dbReference type="ChEBI" id="CHEBI:18420"/>
    </cofactor>
</comment>
<feature type="compositionally biased region" description="Polar residues" evidence="18">
    <location>
        <begin position="339"/>
        <end position="351"/>
    </location>
</feature>
<dbReference type="InterPro" id="IPR036775">
    <property type="entry name" value="DNA_pol_Y-fam_lit_finger_sf"/>
</dbReference>
<evidence type="ECO:0000256" key="14">
    <source>
        <dbReference type="ARBA" id="ARBA00022932"/>
    </source>
</evidence>
<evidence type="ECO:0000256" key="16">
    <source>
        <dbReference type="ARBA" id="ARBA00023204"/>
    </source>
</evidence>
<dbReference type="HAMAP" id="MF_01113">
    <property type="entry name" value="DNApol_IV"/>
    <property type="match status" value="1"/>
</dbReference>
<dbReference type="GO" id="GO:0003887">
    <property type="term" value="F:DNA-directed DNA polymerase activity"/>
    <property type="evidence" value="ECO:0007669"/>
    <property type="project" value="UniProtKB-KW"/>
</dbReference>
<sequence>MILHVDMDAFYASVEMREQPGLADLPIVVGGSAQGRGVVAAANYTARKYGIHSAMPVAQAQRLCPKLISLPVRMALYVEISQQIREIFQRYTPEIEPLSLDEAFLEVSASQRLFGDAISIGHKIKHNIADELSLVASVGIAPSKFVAKIASDINKPDGFVIVTESEVQAFLDPLPVSRLWGVGKITANEFERLGIHTIKQVRQQPLEALQYRFGKFGVHIWNLAQGIDPRKIITDSRAKSISNETTFAVDISDKNLLRNYLLELTEQVAFRLRQQGFYARTVQIKIRFSDFKTITRSVSLNTQTQTTQELWQAAKTLLNTALTGRARTIRLLGMGTSNLNQESSRSQQADLFTNPEREKQREIDQLADKIKNRFGSVSIRRGARSTDKL</sequence>
<evidence type="ECO:0000256" key="10">
    <source>
        <dbReference type="ARBA" id="ARBA00022705"/>
    </source>
</evidence>
<keyword evidence="8 20" id="KW-0808">Transferase</keyword>
<dbReference type="CDD" id="cd03586">
    <property type="entry name" value="PolY_Pol_IV_kappa"/>
    <property type="match status" value="1"/>
</dbReference>
<dbReference type="Pfam" id="PF00817">
    <property type="entry name" value="IMS"/>
    <property type="match status" value="1"/>
</dbReference>
<evidence type="ECO:0000256" key="15">
    <source>
        <dbReference type="ARBA" id="ARBA00023125"/>
    </source>
</evidence>
<dbReference type="AlphaFoldDB" id="A0A3B1B422"/>
<evidence type="ECO:0000256" key="6">
    <source>
        <dbReference type="ARBA" id="ARBA00022457"/>
    </source>
</evidence>
<comment type="catalytic activity">
    <reaction evidence="17">
        <text>DNA(n) + a 2'-deoxyribonucleoside 5'-triphosphate = DNA(n+1) + diphosphate</text>
        <dbReference type="Rhea" id="RHEA:22508"/>
        <dbReference type="Rhea" id="RHEA-COMP:17339"/>
        <dbReference type="Rhea" id="RHEA-COMP:17340"/>
        <dbReference type="ChEBI" id="CHEBI:33019"/>
        <dbReference type="ChEBI" id="CHEBI:61560"/>
        <dbReference type="ChEBI" id="CHEBI:173112"/>
        <dbReference type="EC" id="2.7.7.7"/>
    </reaction>
</comment>
<dbReference type="SUPFAM" id="SSF100879">
    <property type="entry name" value="Lesion bypass DNA polymerase (Y-family), little finger domain"/>
    <property type="match status" value="1"/>
</dbReference>
<keyword evidence="11" id="KW-0479">Metal-binding</keyword>
<dbReference type="InterPro" id="IPR050116">
    <property type="entry name" value="DNA_polymerase-Y"/>
</dbReference>
<dbReference type="InterPro" id="IPR017961">
    <property type="entry name" value="DNA_pol_Y-fam_little_finger"/>
</dbReference>
<proteinExistence type="inferred from homology"/>
<dbReference type="InterPro" id="IPR053848">
    <property type="entry name" value="IMS_HHH_1"/>
</dbReference>
<dbReference type="FunFam" id="3.30.1490.100:FF:000004">
    <property type="entry name" value="DNA polymerase IV"/>
    <property type="match status" value="1"/>
</dbReference>
<dbReference type="GO" id="GO:0042276">
    <property type="term" value="P:error-prone translesion synthesis"/>
    <property type="evidence" value="ECO:0007669"/>
    <property type="project" value="TreeGrafter"/>
</dbReference>
<dbReference type="GO" id="GO:0006260">
    <property type="term" value="P:DNA replication"/>
    <property type="evidence" value="ECO:0007669"/>
    <property type="project" value="UniProtKB-KW"/>
</dbReference>
<keyword evidence="13" id="KW-0460">Magnesium</keyword>
<dbReference type="Gene3D" id="1.10.150.20">
    <property type="entry name" value="5' to 3' exonuclease, C-terminal subdomain"/>
    <property type="match status" value="1"/>
</dbReference>
<evidence type="ECO:0000256" key="3">
    <source>
        <dbReference type="ARBA" id="ARBA00010945"/>
    </source>
</evidence>
<dbReference type="GO" id="GO:0006281">
    <property type="term" value="P:DNA repair"/>
    <property type="evidence" value="ECO:0007669"/>
    <property type="project" value="UniProtKB-KW"/>
</dbReference>
<evidence type="ECO:0000256" key="5">
    <source>
        <dbReference type="ARBA" id="ARBA00012417"/>
    </source>
</evidence>
<reference evidence="20" key="1">
    <citation type="submission" date="2018-06" db="EMBL/GenBank/DDBJ databases">
        <authorList>
            <person name="Zhirakovskaya E."/>
        </authorList>
    </citation>
    <scope>NUCLEOTIDE SEQUENCE</scope>
</reference>
<dbReference type="FunFam" id="1.10.150.20:FF:000019">
    <property type="entry name" value="DNA polymerase IV"/>
    <property type="match status" value="1"/>
</dbReference>
<dbReference type="SUPFAM" id="SSF56672">
    <property type="entry name" value="DNA/RNA polymerases"/>
    <property type="match status" value="1"/>
</dbReference>
<keyword evidence="10" id="KW-0235">DNA replication</keyword>
<dbReference type="InterPro" id="IPR022880">
    <property type="entry name" value="DNApol_IV"/>
</dbReference>
<name>A0A3B1B422_9ZZZZ</name>
<dbReference type="NCBIfam" id="NF002751">
    <property type="entry name" value="PRK02794.1"/>
    <property type="match status" value="1"/>
</dbReference>
<dbReference type="Pfam" id="PF11799">
    <property type="entry name" value="IMS_C"/>
    <property type="match status" value="1"/>
</dbReference>
<keyword evidence="9 20" id="KW-0548">Nucleotidyltransferase</keyword>
<dbReference type="GO" id="GO:0003684">
    <property type="term" value="F:damaged DNA binding"/>
    <property type="evidence" value="ECO:0007669"/>
    <property type="project" value="InterPro"/>
</dbReference>
<organism evidence="20">
    <name type="scientific">hydrothermal vent metagenome</name>
    <dbReference type="NCBI Taxonomy" id="652676"/>
    <lineage>
        <taxon>unclassified sequences</taxon>
        <taxon>metagenomes</taxon>
        <taxon>ecological metagenomes</taxon>
    </lineage>
</organism>
<evidence type="ECO:0000256" key="2">
    <source>
        <dbReference type="ARBA" id="ARBA00004496"/>
    </source>
</evidence>
<keyword evidence="14" id="KW-0239">DNA-directed DNA polymerase</keyword>
<dbReference type="EMBL" id="UOFY01000009">
    <property type="protein sequence ID" value="VAX06764.1"/>
    <property type="molecule type" value="Genomic_DNA"/>
</dbReference>
<comment type="subcellular location">
    <subcellularLocation>
        <location evidence="2">Cytoplasm</location>
    </subcellularLocation>
</comment>
<evidence type="ECO:0000256" key="11">
    <source>
        <dbReference type="ARBA" id="ARBA00022723"/>
    </source>
</evidence>
<dbReference type="InterPro" id="IPR043502">
    <property type="entry name" value="DNA/RNA_pol_sf"/>
</dbReference>
<dbReference type="NCBIfam" id="NF002677">
    <property type="entry name" value="PRK02406.1"/>
    <property type="match status" value="1"/>
</dbReference>
<evidence type="ECO:0000256" key="1">
    <source>
        <dbReference type="ARBA" id="ARBA00001946"/>
    </source>
</evidence>
<comment type="subunit">
    <text evidence="4">Monomer.</text>
</comment>
<keyword evidence="16" id="KW-0234">DNA repair</keyword>
<evidence type="ECO:0000256" key="8">
    <source>
        <dbReference type="ARBA" id="ARBA00022679"/>
    </source>
</evidence>
<dbReference type="InterPro" id="IPR043128">
    <property type="entry name" value="Rev_trsase/Diguanyl_cyclase"/>
</dbReference>
<dbReference type="GO" id="GO:0009432">
    <property type="term" value="P:SOS response"/>
    <property type="evidence" value="ECO:0007669"/>
    <property type="project" value="TreeGrafter"/>
</dbReference>
<dbReference type="EC" id="2.7.7.7" evidence="5"/>
<dbReference type="Gene3D" id="3.40.1170.60">
    <property type="match status" value="1"/>
</dbReference>
<feature type="domain" description="UmuC" evidence="19">
    <location>
        <begin position="2"/>
        <end position="183"/>
    </location>
</feature>
<keyword evidence="12" id="KW-0227">DNA damage</keyword>
<accession>A0A3B1B422</accession>
<dbReference type="GO" id="GO:0005829">
    <property type="term" value="C:cytosol"/>
    <property type="evidence" value="ECO:0007669"/>
    <property type="project" value="TreeGrafter"/>
</dbReference>
<keyword evidence="7" id="KW-0963">Cytoplasm</keyword>
<protein>
    <recommendedName>
        <fullName evidence="5">DNA-directed DNA polymerase</fullName>
        <ecNumber evidence="5">2.7.7.7</ecNumber>
    </recommendedName>
</protein>
<keyword evidence="15" id="KW-0238">DNA-binding</keyword>
<evidence type="ECO:0000256" key="9">
    <source>
        <dbReference type="ARBA" id="ARBA00022695"/>
    </source>
</evidence>
<dbReference type="Gene3D" id="3.30.70.270">
    <property type="match status" value="1"/>
</dbReference>
<feature type="region of interest" description="Disordered" evidence="18">
    <location>
        <begin position="339"/>
        <end position="359"/>
    </location>
</feature>
<keyword evidence="6" id="KW-0515">Mutator protein</keyword>
<evidence type="ECO:0000259" key="19">
    <source>
        <dbReference type="PROSITE" id="PS50173"/>
    </source>
</evidence>
<dbReference type="PANTHER" id="PTHR11076:SF33">
    <property type="entry name" value="DNA POLYMERASE KAPPA"/>
    <property type="match status" value="1"/>
</dbReference>
<dbReference type="PANTHER" id="PTHR11076">
    <property type="entry name" value="DNA REPAIR POLYMERASE UMUC / TRANSFERASE FAMILY MEMBER"/>
    <property type="match status" value="1"/>
</dbReference>
<gene>
    <name evidence="20" type="ORF">MNBD_GAMMA25-1374</name>
</gene>
<dbReference type="InterPro" id="IPR001126">
    <property type="entry name" value="UmuC"/>
</dbReference>
<evidence type="ECO:0000313" key="20">
    <source>
        <dbReference type="EMBL" id="VAX06764.1"/>
    </source>
</evidence>
<dbReference type="Pfam" id="PF21999">
    <property type="entry name" value="IMS_HHH_1"/>
    <property type="match status" value="1"/>
</dbReference>
<evidence type="ECO:0000256" key="13">
    <source>
        <dbReference type="ARBA" id="ARBA00022842"/>
    </source>
</evidence>
<evidence type="ECO:0000256" key="17">
    <source>
        <dbReference type="ARBA" id="ARBA00049244"/>
    </source>
</evidence>
<evidence type="ECO:0000256" key="7">
    <source>
        <dbReference type="ARBA" id="ARBA00022490"/>
    </source>
</evidence>
<evidence type="ECO:0000256" key="4">
    <source>
        <dbReference type="ARBA" id="ARBA00011245"/>
    </source>
</evidence>